<keyword evidence="1" id="KW-1133">Transmembrane helix</keyword>
<evidence type="ECO:0000313" key="2">
    <source>
        <dbReference type="EMBL" id="KGM18487.1"/>
    </source>
</evidence>
<feature type="transmembrane region" description="Helical" evidence="1">
    <location>
        <begin position="170"/>
        <end position="190"/>
    </location>
</feature>
<keyword evidence="3" id="KW-1185">Reference proteome</keyword>
<feature type="transmembrane region" description="Helical" evidence="1">
    <location>
        <begin position="21"/>
        <end position="42"/>
    </location>
</feature>
<dbReference type="Proteomes" id="UP000030145">
    <property type="component" value="Unassembled WGS sequence"/>
</dbReference>
<proteinExistence type="predicted"/>
<dbReference type="EMBL" id="JRVJ01000011">
    <property type="protein sequence ID" value="KGM18487.1"/>
    <property type="molecule type" value="Genomic_DNA"/>
</dbReference>
<comment type="caution">
    <text evidence="2">The sequence shown here is derived from an EMBL/GenBank/DDBJ whole genome shotgun (WGS) entry which is preliminary data.</text>
</comment>
<dbReference type="RefSeq" id="WP_035114781.1">
    <property type="nucleotide sequence ID" value="NZ_CP047046.1"/>
</dbReference>
<evidence type="ECO:0000256" key="1">
    <source>
        <dbReference type="SAM" id="Phobius"/>
    </source>
</evidence>
<organism evidence="2 3">
    <name type="scientific">Corynebacterium auriscanis</name>
    <dbReference type="NCBI Taxonomy" id="99807"/>
    <lineage>
        <taxon>Bacteria</taxon>
        <taxon>Bacillati</taxon>
        <taxon>Actinomycetota</taxon>
        <taxon>Actinomycetes</taxon>
        <taxon>Mycobacteriales</taxon>
        <taxon>Corynebacteriaceae</taxon>
        <taxon>Corynebacterium</taxon>
    </lineage>
</organism>
<feature type="transmembrane region" description="Helical" evidence="1">
    <location>
        <begin position="136"/>
        <end position="158"/>
    </location>
</feature>
<dbReference type="GeneID" id="300553469"/>
<feature type="transmembrane region" description="Helical" evidence="1">
    <location>
        <begin position="96"/>
        <end position="124"/>
    </location>
</feature>
<gene>
    <name evidence="2" type="ORF">MA47_07100</name>
</gene>
<keyword evidence="1" id="KW-0472">Membrane</keyword>
<feature type="transmembrane region" description="Helical" evidence="1">
    <location>
        <begin position="54"/>
        <end position="75"/>
    </location>
</feature>
<protein>
    <submittedName>
        <fullName evidence="2">ABC transporter permease</fullName>
    </submittedName>
</protein>
<reference evidence="2 3" key="1">
    <citation type="submission" date="2014-10" db="EMBL/GenBank/DDBJ databases">
        <title>Whole Genome sequence of Corynebacterium auriscanis strain CIP 106629.</title>
        <authorList>
            <person name="Hassan S.S."/>
            <person name="Jamal S.B."/>
            <person name="Tiwari S."/>
            <person name="Oliveira L.D.C."/>
            <person name="Souza F."/>
            <person name="Mariano D.C."/>
            <person name="Almeida S."/>
            <person name="Dorella F."/>
            <person name="Pereira F."/>
            <person name="Carvalho A."/>
            <person name="Leal C.A."/>
            <person name="Soares S.D.C."/>
            <person name="Figueiredo H.C."/>
            <person name="Silva A."/>
            <person name="Azevedo V.A."/>
        </authorList>
    </citation>
    <scope>NUCLEOTIDE SEQUENCE [LARGE SCALE GENOMIC DNA]</scope>
    <source>
        <strain evidence="2 3">CIP 106629</strain>
    </source>
</reference>
<sequence length="249" mass="26838">MSSFLAALKSETTKLLTLRSTLVYFILLGGSIGGPVFLYLAFATEKNAVTWTDLLMGGMITQMIAVIFGASSTAGEIASKMHAQAFLTERSRWNWLGARAVVSVVFLAVTVAIAVALTILMVTVWPGAEFKPEQGVSLATTFGGVLAFALLAIGIAAIVRSRVAAVGLPLVWMLVIEPLIMSVGSNVSLLKTLAKFLPARTMQDIDKWYLIPERGADFLTPTFSVTVLAIWVIALLVLGFWRNSRADVR</sequence>
<keyword evidence="1" id="KW-0812">Transmembrane</keyword>
<evidence type="ECO:0000313" key="3">
    <source>
        <dbReference type="Proteomes" id="UP000030145"/>
    </source>
</evidence>
<accession>A0A0A2DL68</accession>
<dbReference type="AlphaFoldDB" id="A0A0A2DL68"/>
<name>A0A0A2DL68_9CORY</name>
<feature type="transmembrane region" description="Helical" evidence="1">
    <location>
        <begin position="218"/>
        <end position="241"/>
    </location>
</feature>